<dbReference type="GO" id="GO:0019902">
    <property type="term" value="F:phosphatase binding"/>
    <property type="evidence" value="ECO:0007669"/>
    <property type="project" value="EnsemblMetazoa"/>
</dbReference>
<feature type="domain" description="Ig-like" evidence="16">
    <location>
        <begin position="4468"/>
        <end position="4556"/>
    </location>
</feature>
<feature type="domain" description="Ig-like" evidence="16">
    <location>
        <begin position="5517"/>
        <end position="5606"/>
    </location>
</feature>
<dbReference type="GO" id="GO:0040017">
    <property type="term" value="P:positive regulation of locomotion"/>
    <property type="evidence" value="ECO:0007669"/>
    <property type="project" value="EnsemblMetazoa"/>
</dbReference>
<dbReference type="PANTHER" id="PTHR47633:SF3">
    <property type="entry name" value="STRIATED MUSCLE PREFERENTIALLY EXPRESSED PROTEIN KINASE"/>
    <property type="match status" value="1"/>
</dbReference>
<feature type="domain" description="Ig-like" evidence="16">
    <location>
        <begin position="2806"/>
        <end position="2896"/>
    </location>
</feature>
<dbReference type="Gene3D" id="2.30.30.40">
    <property type="entry name" value="SH3 Domains"/>
    <property type="match status" value="1"/>
</dbReference>
<feature type="domain" description="Ig-like" evidence="16">
    <location>
        <begin position="4375"/>
        <end position="4463"/>
    </location>
</feature>
<dbReference type="InterPro" id="IPR003598">
    <property type="entry name" value="Ig_sub2"/>
</dbReference>
<dbReference type="SMART" id="SM00406">
    <property type="entry name" value="IGv"/>
    <property type="match status" value="11"/>
</dbReference>
<dbReference type="FunFam" id="2.60.40.10:FF:001436">
    <property type="entry name" value="Muscle M-line assembly protein unc-89"/>
    <property type="match status" value="1"/>
</dbReference>
<dbReference type="Gene3D" id="1.10.510.10">
    <property type="entry name" value="Transferase(Phosphotransferase) domain 1"/>
    <property type="match status" value="2"/>
</dbReference>
<evidence type="ECO:0000259" key="16">
    <source>
        <dbReference type="PROSITE" id="PS50835"/>
    </source>
</evidence>
<feature type="domain" description="Ig-like" evidence="16">
    <location>
        <begin position="6948"/>
        <end position="7049"/>
    </location>
</feature>
<feature type="domain" description="Ig-like" evidence="16">
    <location>
        <begin position="2708"/>
        <end position="2797"/>
    </location>
</feature>
<dbReference type="GO" id="GO:0031430">
    <property type="term" value="C:M band"/>
    <property type="evidence" value="ECO:0007669"/>
    <property type="project" value="EnsemblMetazoa"/>
</dbReference>
<feature type="domain" description="Ig-like" evidence="16">
    <location>
        <begin position="2610"/>
        <end position="2700"/>
    </location>
</feature>
<dbReference type="PROSITE" id="PS50003">
    <property type="entry name" value="PH_DOMAIN"/>
    <property type="match status" value="1"/>
</dbReference>
<feature type="domain" description="Ig-like" evidence="16">
    <location>
        <begin position="5187"/>
        <end position="5276"/>
    </location>
</feature>
<dbReference type="PROSITE" id="PS50835">
    <property type="entry name" value="IG_LIKE"/>
    <property type="match status" value="50"/>
</dbReference>
<dbReference type="Pfam" id="PF00041">
    <property type="entry name" value="fn3"/>
    <property type="match status" value="2"/>
</dbReference>
<dbReference type="GO" id="GO:0045989">
    <property type="term" value="P:positive regulation of striated muscle contraction"/>
    <property type="evidence" value="ECO:0007669"/>
    <property type="project" value="EnsemblMetazoa"/>
</dbReference>
<evidence type="ECO:0000259" key="15">
    <source>
        <dbReference type="PROSITE" id="PS50011"/>
    </source>
</evidence>
<evidence type="ECO:0000259" key="14">
    <source>
        <dbReference type="PROSITE" id="PS50010"/>
    </source>
</evidence>
<dbReference type="InterPro" id="IPR003961">
    <property type="entry name" value="FN3_dom"/>
</dbReference>
<dbReference type="CDD" id="cd00160">
    <property type="entry name" value="RhoGEF"/>
    <property type="match status" value="1"/>
</dbReference>
<feature type="domain" description="Ig-like" evidence="16">
    <location>
        <begin position="1885"/>
        <end position="1973"/>
    </location>
</feature>
<feature type="domain" description="Ig-like" evidence="16">
    <location>
        <begin position="6101"/>
        <end position="6189"/>
    </location>
</feature>
<dbReference type="SUPFAM" id="SSF48065">
    <property type="entry name" value="DBL homology domain (DH-domain)"/>
    <property type="match status" value="1"/>
</dbReference>
<feature type="region of interest" description="Disordered" evidence="11">
    <location>
        <begin position="6563"/>
        <end position="6584"/>
    </location>
</feature>
<dbReference type="SMART" id="SM00408">
    <property type="entry name" value="IGc2"/>
    <property type="match status" value="46"/>
</dbReference>
<feature type="domain" description="Ig-like" evidence="16">
    <location>
        <begin position="1003"/>
        <end position="1091"/>
    </location>
</feature>
<dbReference type="SMART" id="SM00326">
    <property type="entry name" value="SH3"/>
    <property type="match status" value="1"/>
</dbReference>
<dbReference type="GO" id="GO:0031267">
    <property type="term" value="F:small GTPase binding"/>
    <property type="evidence" value="ECO:0007669"/>
    <property type="project" value="EnsemblMetazoa"/>
</dbReference>
<proteinExistence type="inferred from homology"/>
<dbReference type="Gene3D" id="2.30.29.30">
    <property type="entry name" value="Pleckstrin-homology domain (PH domain)/Phosphotyrosine-binding domain (PTB)"/>
    <property type="match status" value="1"/>
</dbReference>
<dbReference type="GO" id="GO:0071688">
    <property type="term" value="P:striated muscle myosin thick filament assembly"/>
    <property type="evidence" value="ECO:0007669"/>
    <property type="project" value="EnsemblMetazoa"/>
</dbReference>
<feature type="domain" description="Ig-like" evidence="16">
    <location>
        <begin position="3099"/>
        <end position="3190"/>
    </location>
</feature>
<feature type="domain" description="Ig-like" evidence="16">
    <location>
        <begin position="1591"/>
        <end position="1682"/>
    </location>
</feature>
<dbReference type="SMART" id="SM00060">
    <property type="entry name" value="FN3"/>
    <property type="match status" value="2"/>
</dbReference>
<dbReference type="InterPro" id="IPR013783">
    <property type="entry name" value="Ig-like_fold"/>
</dbReference>
<dbReference type="Gene3D" id="1.20.900.10">
    <property type="entry name" value="Dbl homology (DH) domain"/>
    <property type="match status" value="1"/>
</dbReference>
<keyword evidence="19" id="KW-1185">Reference proteome</keyword>
<feature type="domain" description="Ig-like" evidence="16">
    <location>
        <begin position="2076"/>
        <end position="2165"/>
    </location>
</feature>
<feature type="domain" description="Ig-like" evidence="16">
    <location>
        <begin position="904"/>
        <end position="992"/>
    </location>
</feature>
<name>A0A8R1XPP1_ONCVO</name>
<dbReference type="EMBL" id="CMVM020000007">
    <property type="status" value="NOT_ANNOTATED_CDS"/>
    <property type="molecule type" value="Genomic_DNA"/>
</dbReference>
<dbReference type="InterPro" id="IPR001452">
    <property type="entry name" value="SH3_domain"/>
</dbReference>
<dbReference type="InterPro" id="IPR007110">
    <property type="entry name" value="Ig-like_dom"/>
</dbReference>
<feature type="domain" description="Ig-like" evidence="16">
    <location>
        <begin position="4560"/>
        <end position="4651"/>
    </location>
</feature>
<feature type="domain" description="Ig-like" evidence="16">
    <location>
        <begin position="5081"/>
        <end position="5170"/>
    </location>
</feature>
<feature type="domain" description="Ig-like" evidence="16">
    <location>
        <begin position="1395"/>
        <end position="1485"/>
    </location>
</feature>
<dbReference type="FunFam" id="2.60.40.10:FF:000107">
    <property type="entry name" value="Myosin, light chain kinase a"/>
    <property type="match status" value="9"/>
</dbReference>
<dbReference type="Gene3D" id="2.60.40.10">
    <property type="entry name" value="Immunoglobulins"/>
    <property type="match status" value="58"/>
</dbReference>
<dbReference type="Pfam" id="PF22697">
    <property type="entry name" value="SOS1_NGEF_PH"/>
    <property type="match status" value="1"/>
</dbReference>
<evidence type="ECO:0000256" key="10">
    <source>
        <dbReference type="SAM" id="Coils"/>
    </source>
</evidence>
<feature type="domain" description="Ig-like" evidence="16">
    <location>
        <begin position="3992"/>
        <end position="4082"/>
    </location>
</feature>
<feature type="domain" description="Protein kinase" evidence="15">
    <location>
        <begin position="6185"/>
        <end position="6472"/>
    </location>
</feature>
<feature type="domain" description="Ig-like" evidence="16">
    <location>
        <begin position="3712"/>
        <end position="3802"/>
    </location>
</feature>
<feature type="domain" description="Ig-like" evidence="16">
    <location>
        <begin position="4977"/>
        <end position="5066"/>
    </location>
</feature>
<dbReference type="EnsemblMetazoa" id="OVOC11728.1">
    <property type="protein sequence ID" value="OVOC11728.1"/>
    <property type="gene ID" value="WBGene00248537"/>
</dbReference>
<feature type="domain" description="Ig-like" evidence="16">
    <location>
        <begin position="3316"/>
        <end position="3400"/>
    </location>
</feature>
<keyword evidence="8" id="KW-0393">Immunoglobulin domain</keyword>
<dbReference type="InterPro" id="IPR036179">
    <property type="entry name" value="Ig-like_dom_sf"/>
</dbReference>
<reference evidence="19" key="1">
    <citation type="submission" date="2013-10" db="EMBL/GenBank/DDBJ databases">
        <title>Genome sequencing of Onchocerca volvulus.</title>
        <authorList>
            <person name="Cotton J."/>
            <person name="Tsai J."/>
            <person name="Stanley E."/>
            <person name="Tracey A."/>
            <person name="Holroyd N."/>
            <person name="Lustigman S."/>
            <person name="Berriman M."/>
        </authorList>
    </citation>
    <scope>NUCLEOTIDE SEQUENCE</scope>
</reference>
<dbReference type="InterPro" id="IPR035899">
    <property type="entry name" value="DBL_dom_sf"/>
</dbReference>
<dbReference type="FunFam" id="2.60.40.10:FF:000080">
    <property type="entry name" value="Myosin light chain kinase, smooth muscle"/>
    <property type="match status" value="1"/>
</dbReference>
<feature type="domain" description="DH" evidence="14">
    <location>
        <begin position="156"/>
        <end position="334"/>
    </location>
</feature>
<feature type="domain" description="Ig-like" evidence="16">
    <location>
        <begin position="2415"/>
        <end position="2505"/>
    </location>
</feature>
<feature type="domain" description="Ig-like" evidence="16">
    <location>
        <begin position="5631"/>
        <end position="5708"/>
    </location>
</feature>
<dbReference type="FunFam" id="2.60.40.10:FF:000032">
    <property type="entry name" value="palladin isoform X1"/>
    <property type="match status" value="3"/>
</dbReference>
<dbReference type="PROSITE" id="PS50011">
    <property type="entry name" value="PROTEIN_KINASE_DOM"/>
    <property type="match status" value="2"/>
</dbReference>
<feature type="compositionally biased region" description="Basic and acidic residues" evidence="11">
    <location>
        <begin position="454"/>
        <end position="464"/>
    </location>
</feature>
<dbReference type="SMART" id="SM00233">
    <property type="entry name" value="PH"/>
    <property type="match status" value="1"/>
</dbReference>
<comment type="subcellular location">
    <subcellularLocation>
        <location evidence="1">Cytoplasm</location>
        <location evidence="1">Myofibril</location>
        <location evidence="1">Sarcomere</location>
        <location evidence="1">A band</location>
    </subcellularLocation>
</comment>
<dbReference type="GO" id="GO:0005085">
    <property type="term" value="F:guanyl-nucleotide exchange factor activity"/>
    <property type="evidence" value="ECO:0007669"/>
    <property type="project" value="EnsemblMetazoa"/>
</dbReference>
<evidence type="ECO:0000256" key="3">
    <source>
        <dbReference type="ARBA" id="ARBA00022443"/>
    </source>
</evidence>
<dbReference type="CDD" id="cd00063">
    <property type="entry name" value="FN3"/>
    <property type="match status" value="2"/>
</dbReference>
<evidence type="ECO:0000256" key="6">
    <source>
        <dbReference type="ARBA" id="ARBA00023157"/>
    </source>
</evidence>
<feature type="domain" description="Ig-like" evidence="16">
    <location>
        <begin position="6004"/>
        <end position="6096"/>
    </location>
</feature>
<dbReference type="FunFam" id="2.60.40.10:FF:000345">
    <property type="entry name" value="Muscle M-line assembly protein unc-89"/>
    <property type="match status" value="9"/>
</dbReference>
<dbReference type="SMART" id="SM00325">
    <property type="entry name" value="RhoGEF"/>
    <property type="match status" value="1"/>
</dbReference>
<feature type="domain" description="Ig-like" evidence="16">
    <location>
        <begin position="3618"/>
        <end position="3707"/>
    </location>
</feature>
<feature type="domain" description="Ig-like" evidence="16">
    <location>
        <begin position="4184"/>
        <end position="4274"/>
    </location>
</feature>
<evidence type="ECO:0000256" key="2">
    <source>
        <dbReference type="ARBA" id="ARBA00006692"/>
    </source>
</evidence>
<feature type="compositionally biased region" description="Basic and acidic residues" evidence="11">
    <location>
        <begin position="6568"/>
        <end position="6582"/>
    </location>
</feature>
<evidence type="ECO:0000259" key="17">
    <source>
        <dbReference type="PROSITE" id="PS50853"/>
    </source>
</evidence>
<feature type="domain" description="Ig-like" evidence="16">
    <location>
        <begin position="2513"/>
        <end position="2602"/>
    </location>
</feature>
<feature type="domain" description="Ig-like" evidence="16">
    <location>
        <begin position="2215"/>
        <end position="2307"/>
    </location>
</feature>
<feature type="compositionally biased region" description="Acidic residues" evidence="11">
    <location>
        <begin position="7191"/>
        <end position="7202"/>
    </location>
</feature>
<dbReference type="GO" id="GO:0008104">
    <property type="term" value="P:intracellular protein localization"/>
    <property type="evidence" value="ECO:0007669"/>
    <property type="project" value="EnsemblMetazoa"/>
</dbReference>
<keyword evidence="4" id="KW-0963">Cytoplasm</keyword>
<keyword evidence="7" id="KW-0514">Muscle protein</keyword>
<evidence type="ECO:0000256" key="8">
    <source>
        <dbReference type="ARBA" id="ARBA00023319"/>
    </source>
</evidence>
<dbReference type="Pfam" id="PF07679">
    <property type="entry name" value="I-set"/>
    <property type="match status" value="56"/>
</dbReference>
<evidence type="ECO:0000256" key="4">
    <source>
        <dbReference type="ARBA" id="ARBA00022490"/>
    </source>
</evidence>
<evidence type="ECO:0000259" key="13">
    <source>
        <dbReference type="PROSITE" id="PS50003"/>
    </source>
</evidence>
<feature type="domain" description="Ig-like" evidence="16">
    <location>
        <begin position="5293"/>
        <end position="5384"/>
    </location>
</feature>
<dbReference type="PROSITE" id="PS50010">
    <property type="entry name" value="DH_2"/>
    <property type="match status" value="1"/>
</dbReference>
<keyword evidence="3 9" id="KW-0728">SH3 domain</keyword>
<feature type="domain" description="Ig-like" evidence="16">
    <location>
        <begin position="2904"/>
        <end position="2994"/>
    </location>
</feature>
<feature type="region of interest" description="Disordered" evidence="11">
    <location>
        <begin position="31"/>
        <end position="56"/>
    </location>
</feature>
<organism evidence="18 19">
    <name type="scientific">Onchocerca volvulus</name>
    <dbReference type="NCBI Taxonomy" id="6282"/>
    <lineage>
        <taxon>Eukaryota</taxon>
        <taxon>Metazoa</taxon>
        <taxon>Ecdysozoa</taxon>
        <taxon>Nematoda</taxon>
        <taxon>Chromadorea</taxon>
        <taxon>Rhabditida</taxon>
        <taxon>Spirurina</taxon>
        <taxon>Spiruromorpha</taxon>
        <taxon>Filarioidea</taxon>
        <taxon>Onchocercidae</taxon>
        <taxon>Onchocerca</taxon>
    </lineage>
</organism>
<feature type="domain" description="Ig-like" evidence="16">
    <location>
        <begin position="3415"/>
        <end position="3504"/>
    </location>
</feature>
<dbReference type="Pfam" id="PF07653">
    <property type="entry name" value="SH3_2"/>
    <property type="match status" value="1"/>
</dbReference>
<feature type="domain" description="Ig-like" evidence="16">
    <location>
        <begin position="705"/>
        <end position="795"/>
    </location>
</feature>
<evidence type="ECO:0000313" key="18">
    <source>
        <dbReference type="EnsemblMetazoa" id="OVOC11728.1"/>
    </source>
</evidence>
<evidence type="ECO:0000256" key="1">
    <source>
        <dbReference type="ARBA" id="ARBA00004161"/>
    </source>
</evidence>
<dbReference type="Pfam" id="PF00069">
    <property type="entry name" value="Pkinase"/>
    <property type="match status" value="2"/>
</dbReference>
<feature type="domain" description="Ig-like" evidence="16">
    <location>
        <begin position="3206"/>
        <end position="3295"/>
    </location>
</feature>
<dbReference type="SUPFAM" id="SSF49265">
    <property type="entry name" value="Fibronectin type III"/>
    <property type="match status" value="1"/>
</dbReference>
<dbReference type="Proteomes" id="UP000024404">
    <property type="component" value="Unassembled WGS sequence"/>
</dbReference>
<dbReference type="GO" id="GO:0010628">
    <property type="term" value="P:positive regulation of gene expression"/>
    <property type="evidence" value="ECO:0007669"/>
    <property type="project" value="EnsemblMetazoa"/>
</dbReference>
<dbReference type="PROSITE" id="PS50002">
    <property type="entry name" value="SH3"/>
    <property type="match status" value="1"/>
</dbReference>
<feature type="compositionally biased region" description="Basic and acidic residues" evidence="11">
    <location>
        <begin position="6634"/>
        <end position="6649"/>
    </location>
</feature>
<dbReference type="Pfam" id="PF00621">
    <property type="entry name" value="RhoGEF"/>
    <property type="match status" value="1"/>
</dbReference>
<feature type="compositionally biased region" description="Low complexity" evidence="11">
    <location>
        <begin position="477"/>
        <end position="488"/>
    </location>
</feature>
<dbReference type="InterPro" id="IPR036116">
    <property type="entry name" value="FN3_sf"/>
</dbReference>
<feature type="domain" description="Ig-like" evidence="16">
    <location>
        <begin position="3903"/>
        <end position="3988"/>
    </location>
</feature>
<dbReference type="InterPro" id="IPR055251">
    <property type="entry name" value="SOS1_NGEF_PH"/>
</dbReference>
<dbReference type="FunFam" id="2.60.40.10:FF:000425">
    <property type="entry name" value="Myosin light chain kinase"/>
    <property type="match status" value="8"/>
</dbReference>
<dbReference type="InterPro" id="IPR011993">
    <property type="entry name" value="PH-like_dom_sf"/>
</dbReference>
<evidence type="ECO:0000256" key="7">
    <source>
        <dbReference type="ARBA" id="ARBA00023179"/>
    </source>
</evidence>
<dbReference type="GO" id="GO:1905905">
    <property type="term" value="P:nematode pharyngeal gland morphogenesis"/>
    <property type="evidence" value="ECO:0007669"/>
    <property type="project" value="EnsemblMetazoa"/>
</dbReference>
<dbReference type="PANTHER" id="PTHR47633">
    <property type="entry name" value="IMMUNOGLOBULIN"/>
    <property type="match status" value="1"/>
</dbReference>
<dbReference type="PROSITE" id="PS50853">
    <property type="entry name" value="FN3"/>
    <property type="match status" value="2"/>
</dbReference>
<dbReference type="FunFam" id="2.60.40.10:FF:000344">
    <property type="entry name" value="Muscle M-line assembly protein unc-89"/>
    <property type="match status" value="3"/>
</dbReference>
<reference evidence="18" key="2">
    <citation type="submission" date="2022-06" db="UniProtKB">
        <authorList>
            <consortium name="EnsemblMetazoa"/>
        </authorList>
    </citation>
    <scope>IDENTIFICATION</scope>
</reference>
<evidence type="ECO:0000259" key="12">
    <source>
        <dbReference type="PROSITE" id="PS50002"/>
    </source>
</evidence>
<feature type="compositionally biased region" description="Low complexity" evidence="11">
    <location>
        <begin position="34"/>
        <end position="56"/>
    </location>
</feature>
<dbReference type="InterPro" id="IPR013106">
    <property type="entry name" value="Ig_V-set"/>
</dbReference>
<dbReference type="InterPro" id="IPR000219">
    <property type="entry name" value="DH_dom"/>
</dbReference>
<feature type="domain" description="Ig-like" evidence="16">
    <location>
        <begin position="2320"/>
        <end position="2409"/>
    </location>
</feature>
<keyword evidence="10" id="KW-0175">Coiled coil</keyword>
<feature type="domain" description="SH3" evidence="12">
    <location>
        <begin position="65"/>
        <end position="129"/>
    </location>
</feature>
<feature type="region of interest" description="Disordered" evidence="11">
    <location>
        <begin position="6629"/>
        <end position="6690"/>
    </location>
</feature>
<feature type="domain" description="Ig-like" evidence="16">
    <location>
        <begin position="3002"/>
        <end position="3092"/>
    </location>
</feature>
<evidence type="ECO:0008006" key="20">
    <source>
        <dbReference type="Google" id="ProtNLM"/>
    </source>
</evidence>
<dbReference type="InterPro" id="IPR001849">
    <property type="entry name" value="PH_domain"/>
</dbReference>
<keyword evidence="6" id="KW-1015">Disulfide bond</keyword>
<dbReference type="FunFam" id="2.60.40.10:FF:001409">
    <property type="entry name" value="Muscle M-line assembly protein unc-89"/>
    <property type="match status" value="1"/>
</dbReference>
<evidence type="ECO:0000313" key="19">
    <source>
        <dbReference type="Proteomes" id="UP000024404"/>
    </source>
</evidence>
<feature type="domain" description="Ig-like" evidence="16">
    <location>
        <begin position="4765"/>
        <end position="4854"/>
    </location>
</feature>
<evidence type="ECO:0000256" key="9">
    <source>
        <dbReference type="PROSITE-ProRule" id="PRU00192"/>
    </source>
</evidence>
<feature type="domain" description="Ig-like" evidence="16">
    <location>
        <begin position="3810"/>
        <end position="3897"/>
    </location>
</feature>
<dbReference type="InterPro" id="IPR013098">
    <property type="entry name" value="Ig_I-set"/>
</dbReference>
<feature type="domain" description="Ig-like" evidence="16">
    <location>
        <begin position="5406"/>
        <end position="5497"/>
    </location>
</feature>
<dbReference type="SUPFAM" id="SSF48726">
    <property type="entry name" value="Immunoglobulin"/>
    <property type="match status" value="56"/>
</dbReference>
<feature type="coiled-coil region" evidence="10">
    <location>
        <begin position="6793"/>
        <end position="6824"/>
    </location>
</feature>
<feature type="domain" description="Fibronectin type-III" evidence="17">
    <location>
        <begin position="7055"/>
        <end position="7153"/>
    </location>
</feature>
<feature type="domain" description="Ig-like" evidence="16">
    <location>
        <begin position="4086"/>
        <end position="4176"/>
    </location>
</feature>
<feature type="region of interest" description="Disordered" evidence="11">
    <location>
        <begin position="454"/>
        <end position="488"/>
    </location>
</feature>
<protein>
    <recommendedName>
        <fullName evidence="20">Muscle M-line assembly protein unc-89</fullName>
    </recommendedName>
</protein>
<dbReference type="InterPro" id="IPR000719">
    <property type="entry name" value="Prot_kinase_dom"/>
</dbReference>
<feature type="domain" description="Ig-like" evidence="16">
    <location>
        <begin position="1786"/>
        <end position="1883"/>
    </location>
</feature>
<dbReference type="SUPFAM" id="SSF56112">
    <property type="entry name" value="Protein kinase-like (PK-like)"/>
    <property type="match status" value="2"/>
</dbReference>
<dbReference type="InterPro" id="IPR036028">
    <property type="entry name" value="SH3-like_dom_sf"/>
</dbReference>
<feature type="domain" description="Ig-like" evidence="16">
    <location>
        <begin position="4660"/>
        <end position="4754"/>
    </location>
</feature>
<feature type="domain" description="Ig-like" evidence="16">
    <location>
        <begin position="5746"/>
        <end position="5835"/>
    </location>
</feature>
<keyword evidence="5" id="KW-0677">Repeat</keyword>
<comment type="similarity">
    <text evidence="2">Belongs to the protein kinase superfamily. CAMK Ser/Thr protein kinase family.</text>
</comment>
<feature type="domain" description="Protein kinase" evidence="15">
    <location>
        <begin position="7224"/>
        <end position="7481"/>
    </location>
</feature>
<feature type="domain" description="Ig-like" evidence="16">
    <location>
        <begin position="3518"/>
        <end position="3607"/>
    </location>
</feature>
<dbReference type="InterPro" id="IPR003599">
    <property type="entry name" value="Ig_sub"/>
</dbReference>
<dbReference type="GO" id="GO:0005524">
    <property type="term" value="F:ATP binding"/>
    <property type="evidence" value="ECO:0007669"/>
    <property type="project" value="InterPro"/>
</dbReference>
<dbReference type="GO" id="GO:0090736">
    <property type="term" value="F:MATH domain binding"/>
    <property type="evidence" value="ECO:0007669"/>
    <property type="project" value="EnsemblMetazoa"/>
</dbReference>
<feature type="domain" description="Ig-like" evidence="16">
    <location>
        <begin position="1979"/>
        <end position="2063"/>
    </location>
</feature>
<dbReference type="InterPro" id="IPR011009">
    <property type="entry name" value="Kinase-like_dom_sf"/>
</dbReference>
<evidence type="ECO:0000256" key="5">
    <source>
        <dbReference type="ARBA" id="ARBA00022737"/>
    </source>
</evidence>
<feature type="domain" description="Ig-like" evidence="16">
    <location>
        <begin position="1690"/>
        <end position="1778"/>
    </location>
</feature>
<feature type="domain" description="Fibronectin type-III" evidence="17">
    <location>
        <begin position="5874"/>
        <end position="5970"/>
    </location>
</feature>
<dbReference type="SUPFAM" id="SSF50044">
    <property type="entry name" value="SH3-domain"/>
    <property type="match status" value="1"/>
</dbReference>
<dbReference type="CDD" id="cd00096">
    <property type="entry name" value="Ig"/>
    <property type="match status" value="5"/>
</dbReference>
<feature type="domain" description="Ig-like" evidence="16">
    <location>
        <begin position="4871"/>
        <end position="4960"/>
    </location>
</feature>
<dbReference type="GO" id="GO:0060298">
    <property type="term" value="P:positive regulation of sarcomere organization"/>
    <property type="evidence" value="ECO:0007669"/>
    <property type="project" value="UniProtKB-ARBA"/>
</dbReference>
<sequence length="7524" mass="841216">MNIASRRQRQYQRKYNSYRKYTATEDVNYAAHTSRSSYRSESVTSRSSDIGRSSSSEIISVSETRSLPVYIATQDYTPEPGDTESISLEQGQIVEVLDKKNAASWLIRTKARPPKSGWVPGSYFESPTEYYKQRKSTRELINRDLNLTEEQEAIMKRDQVYHDLLRSEEEFVNELRTVVDIYVKALDDTGIPEEVKAKKNELMMNLKQLHNFHANIMLKGLQYYSDDPNKVGQTFTRLSHDFDLHIQFHHNLPHVQELLKEKTIADFLQDLSDKVEAGTKTFEEHLQNVADRIVQYQNYFKEFVKYASRAKLNIKTMQKALELMMSVPERANDMVYIKNIEQYPGDLNKLGRLYRHDSFLVWEGEQEPTERYVFLFKNKLMFTDKNSSKDPPSYKHYATIRLDKYTIRVAEKEPDILELQPNEPGLPEFQIRAKDVQSMEFARQAWLKDINEMKEHDGPEEGPPRKKIKSPPVISPTASTTSLYSGGSSTIDWTTTGTTLDMQGTRVTRTQYGFRTLQESSAKMCLKVTGYPLPEIAWYKDDQLLHEDERHTFYADEDGFFALTIDPVQVDDTGRYTCMATNEYGQASTSAFFKVLKVEKEAAPPAFVTKLQDQEVKEGEMVSFECEVEGWPEPELVWLVDEQPLRPSHDFKLEYDGQNAKLEIRDAQPEDTGVYTVRIKNEYGTVESNARLKVEPDPDKNHIAPEFQAVIEDVECNEGDTVKFKAVLTGDPTPDVIWMINGVPLSESDKIKFISEDGICILTITDVSRHFDGIVTCQGVNRLGRENCDAQLRVRVPPAPPNFERPLEDKITHEEQTVILETEVSGFPEPVVSFTIKGKPIVSGENGIEIIDRGAGCYRIEISKANAELHDGEIVCTAINEHGQAESRAHLIVEPVEKESLSAPTFVKDIEDQTVKHGEKAVFETSVRGSPNPEVTWFINGQKVDNGMPGIQIETQSITDHKLIVDSAQYSGTILCRAENLAGRYETKAKLTVIPAEKKKHGPEFLEKLVDTNIMEESNAVFEVRVEAEPAATLKWFLGDKQLTESERVKIREFDGSWKLEINKLTIEESGIIRCVAENSEGTAESSANLTVSKKPYAPQFKDRPKNVTVEQGQEARFEAQAIAIPEPIYQWSIGGRKIKESMEGAKIETINGISVLTIDTKIFDSSTISVTATNSVGIDETGALLTVKEKQTKEPESTEKMPVIKKPLDDQSVKHGEMANFDVSIEPNEVTVEWYSNGKQLIDGMPGVKISQQNYDFKLTIDSAQYAGIITFKASNKAGKAESSANLIAIQEKVIQKPPEFLNTLNDLSAKEHDKVEVTIETSGKATFEWMLNDKILQSGTENVTIRNEESKSILIFEDVSLQQAGKIKVTATNEGGQASSSFNMTVNEKDIAPEIISGPNSLSIKENDAAEFRVEITGKPKPTVKWSLNGRELSPTADANIIIKSFEEVYTLKIEKANVKHAGEIVVTAENSAGMVGKEVVLKVEPDLMKPVFKTHLIDRIVNEGEPLRWDVAIERPYKGITVKWFLNGKELTNNENLQIIDDGEGKYHVTINEAKPDMTGTLVVKATNSCGTSESHASVEVKQLACKPEITRQPQDHIVEENETVKFSAIVTGKPTPTVSWYMDEKKLENNNEIGVKFDESTGKTSIKIFQAKLSDSEKKITLKAENTQGQVEASAMLTVNKKSEPPSIVSEMKSRQVNEGETVSFSVKVTGYPPPEVAWFHNGKPIIPGGNIEIIEEDGTHTLVLNGVLPEQSGEISCEAKNSMGSKKQIATLAVKPTGSAPFFERNIQDKLVVEGEELIMDAKLAQVKPAPTITWLKDGKPLEDSRFKLSQENDGTLTLKIDSAELNDKSRIIIRAENQFGSADCSASIGVTKKRPLAKPAFLSDIPPTTVNEGESLNVKLIITGDPVPFTKWYINDQLVVATEDTEMKEVNGVHSLTIHGCTKDMTGTIKCTAYNKAGEVSTQGNLTVLTPVPVEFETSLCDAVCREGDTLKLKAVLVGEPAPEVSWYVNGKKLVESQNIKIHAEKGTYTVTIRDITCDYSGKVVCEAINEYGKAVSEASLLVLPRGEPPDFIEWLSNVRARQGSQVTHKVVFTGDPKPNLTWYINNEEVKNSDEISIVTDDNTSTLVIKNFNPNKHTGEIICKAENDAGEVSCTASMGPYTSDMFSESQTESEAMADEVLNFEEGTELGTEADSIEEMQRTPTPIMAPKFITKIKDTRAARGHQAIFECVVPDTKGVCCKWLKDGREIELIARIRVQTRTIEGFVTSELIIDSVEPEDAGKYTVIVENVAGRDSCEATLNVIEVLMKPETSVPEFVVALQDKTCKEAEKVIFECKVIGEPQPIISWFHEKTPIVEEANKTIIESDGNVQRLVIVSATIDDRGQYKCLAENIEGKAESKANLAVMAEAPQFTRHITSKEVSIGEKVILDCSVKGSPQPTVQFFRESTRITSDSHFTIEHDITNVHWRLLIEKTEKSDFQKYHAVAINAVGMADSEAEIKQKEVNRKPEFIEVLKSRKVTEGDEIVMEVKFSGIPQPDIKWFKDNKEIVEEKGKITIKIEESQSTLIIKNAKKEESGSYRIELINSEGKEVSNANVTVESIAVPPQFTEKLTDIEVHELETTEMKVTVTGIPTPEIQWCKDGTPVQIDSERIFIRETETNQHILTIKQSQLADAGVYSCKASNKAGVEESKAEFVVLEVLEAPKFIQQLSEITIKEVETAELAITVTGKPTPEVCWSKDGVPVNIDNVHYATKQDESGHHILLIKQAKLEDAGVYSCKASNKVGEAESKTLFAVEQENEMPQFLEGLKELSVLQDETAELSVTVFGKPTPEVLWFKDGVPINIDNEHIISKKNEQGHHTLTIKEAQLEDIGTYSCKAVNVAGTEETKAKFAVEESIEVPKFIEGLQEISVQESETAQLSVTVVGKPTPEVTWFKDGVPINIDNKHIISKKDEQGHHTLTIKEAQLEDIGTYSCKAVNLAGTEETKAKFAVEESVEVPKFTEGLQEISVQESETAQLSVTVVGKPTPEVTWFKDGVPINIDNEHIISKKDEQGHHTLTIKEARLEDIGTYSCKAANLAGTEETEAKFAVISELSPPLFTDEIGELEIQEGEKAELICTVVGKPTPEVTWLRNGVEIHIDNTHFFKKDDENGKQMLIIASVNKEDFGTYTCVATNQIGTAQTIGKINYPKYGFEKMREEEVKPIFIEPLETHTAKEGETVSITCRVNVNSGADIRWYLGDKPIESNEHMIVEKLENGIIKLTIENATKEDVGVYRCEAMNKSGKAATAAKLNFATEDMEMVEDESALIGFIQPLNDVVTAVNSEAELSCTLNVTKDDVQIQWSKDGSEVPAQRVTIEQLVDGTQKLKISKVTADDVGIYRCTASIGDSSVWTEGKLTILEATKETVEDEGPPKFIELLKSCTVTENSEAVIQCKLKGLPRPTISWLKDGVKLEQNDRIITEYREDGTILLKIKNAKKEDSGEYRCDAVNKHGAAWTAGPIQIVTESELPKEGEAPDFTEPIKPVTVFVGETAILEGKITGEPKPEIKWFKGENMLKEDSNIKMENLPDGTQRFIVKKAVVEDAGEYRCIASNKYGDVWSDVTLTVQEPLESENAPEFAQELKAIQANEGEQIAFECRVVGVPVPEVKWFKDGEEIKPNEHIRIESLPDGTNRLLIDSVKVEDQGNYRCEATNNAGSISSKAPLTVNALETLKLKKGLTDIKVEIGSKIRLFVEVEGKPKTVKWYRGKDEIKTNNRTKLETITEHEYSLETEKAESSDEGIYRVVLSTDTETVESSCTVTVFKKDVVPTFRKGLEDQSVPKGSKLVLEVELDGTPKQIKWLKDGLPIDDKLMKAKDLGNGKYQLVIDEIKDDDTGQYTVQVTNDAGTVESKAKISLKPEKPEIVSGLKPVTAQVGDKVTFEVETKGPIKQVKWYKNGAEAKNVETKKVGDNKYQLIIDKASKDDEAEFKVVLSNDDGDAESAAKLTVKLPKIAFTKSLEDQTVNAGTKAVLSIEVNVPPKQIKWYKNGKEITPNDKAKPNKLNDNTYQLIIPDTDKDDTAEYKVVLNTDDDTIDSSCALTVKLPPLMITKGLENQTVNVGEKVLLGVEVSTLPKSIKWYKNGQEIGSNDRAKPKTVNDTNYQLEISSATEDDAFDYKVVLSNDEGSVESSCTLTVKKPSEKPTIKKGIEDQFIPIGKLLEIAIETTGEPKVVKWYKNGEVLSSETTKTVKMEMIDANNYILKIEKCTLDDSGTYLVEVQNEAGQAKSSGEIIVEDKLSFLKPLEDVVVVEAEEAAFMVETNVHPRIVKWYKNGQEIKPVSGRIEMKNNTTRFQLIIKKAEIGDAADYKVLLSNSAGDLDSSANLTVRKAKGQPKITKGLEDQVIAKDDELILEIKVDGEPTEVRWLKNGAALPKNVEAKIEKIDEQTYRLTIPHVDTTDAGTYSVEVINEVGKVQSSGNVDVDVKPEIIKGLEDCEIEEGDEQSFRVETNVPVREVKWYKNGEEIKPSPKAVMKQITSKKFELLFTEASLDDTATYKVTLKNKAGTCDSSASLTVTKRNVLKVLDNLKDVEVNEGEPIKLCVKVEGQPKTVKWLKNGQEIKPDDRVQLTENPETGEYTLTIPESLASDDAAYRVVLSNARGEVQSGSITRVKPKKVEPVTSGATFVTPLEDVDIPEGDNLTLKCKVSGEPTPTLKWYKNGVEITKDDRIAMRVALDGTATLRIRDSKKEDAGRYSVSAINSAGESKSECNVRVLDADELPSEPKFVIPLKDTVAEIGSKAEFNVKVRGVPKPTLQWFVANQDVSSMDGIKIEDLGDGNWTMIIENVTAEFLGRIKCVAINENGKAECESQFTDSEGKLGKGKIEEGYPPKFNVPLWDRQISEGQTMTIECHVDAKPTADIVWTKDGVTLAESDRIEIRNTPDGACRVRINNFSEVDVGTYKCTATNTFGVANTKSNLNIQIKEKEEVVAKKEFPPRFNPPLMDKFADIDETVRLSCKVDASPKASITWYKDGVPLRSNGRVIIENDDDGNCLLTINHSTESDDGAYRCVATNDIGSSNSACMVSIRKIKEEVKKEGEEPFFTKGLVDKWLERGEKLILQCTVIGNPKPEIRWYRNGILLRPNNRINMENTPDGLCTLTIEDCAMSDEGIYRCDAENSIGKARTQSTVHVEKPIERKEKAAEGEAPRFIIPLQDITVYPGSTIDLECKVTGEPMPTVKWSKDGMVIRDDSRYQWEIDATAGIYRLKIIDANMYDEGAYRCVATNTAGSATTKSFVRIDDGSFIQAPSSNEPPRFSIKMGDARAVEGQPLKFECKIEGAPLTDLVWYKDGERIVPDERIKIESDSDGRARLVINPCNANDEGLYRVIATNPFGSTHDKGTATVKKLPGGAIDGLMDGEKFDAYRAPRVIVPLECVKVMEGNGFTLQCKFSGDPRPKIKWFKDGERVYSYNRCILNEKDDGTCELTVPNANRFDAGCYRCVAENIYGSDRTTCEVVVQLKEKKPQRNFEDEIREGNAPGFSVPLAMKRAKAGDTVILECVPYGKPFPEIKWLKDGIEIEPNDKIRIESLDDKTQRIILENVDFFAEGFYRCVATNEYGTASTKGEVALEGDRTLLSRKTEAPISEEPVESKPRIRRGLYNMSVHQGNTIEMQVCTSGWPTPSVKWFKNGQELKSSGPDGPVVVWTDDRGIHHCVILNASPDDEAEYALEATNKLGTARTEGAITIIRPREVPGYEDDRDKGGLPYPPGFIRQLKNKHVFSHMPTIFDCLVIGYPPPEVEWFQNGKKIIPNDRIRIQSCAGGSHALIIMDTLPEDAGEYVAIARNSQGQASSSAVLDVTVPLLDSIKFDGSIDVTPYLTEEYGFKKIPHHNIPTPPDRGPFIKEVTGHYLTLSWIPTKRAPPRYPQVTYVIEIRELPEKDWTLLDYNIPEPVCKVRNLKLGKSYQFRVRAENIYGISDPSPASPPSRLMAPPQPVLDKNKRVIPLLDPYAERALDQAYAEQYACAPWFAPGVEEKRFCGENDMLSITLHVSGYPDPDIVWKFRGMNLDTGPTSKIRVLTHAGTETTLVISGFSRENVGQYQCIATNQYGEAQQNIQVDLGSRPKFMQPLINKLVPNGKPLRLDVRVEGSPMPELKWMKDWRPIVESSHVSIVREGSLCSLIINDPFWCDCGIYSVTAVNDAGTTTTSCTVTIEADGDFSMMHEIRKKKARIALEDRKVRELYEIDENDEKFAAAGAPFHITERHTGKHFLAQLRALDDNLIRNIEMQNNLDHPNIIQLHQAIMDQGIAVLVYENANRSLLDSLISSPAIKTAHVANERQVQIFVNQLLCALKCMHDKKIAHLDIKPEVILLQDDHLRLADFGQSRRLVRGKVIANIAGSPEFVSPEIAAGVPVTLASDLWSVGVLTYVLLSGISPFLGDNDTETVRNVMLGNYSLDTEEFGQISNEAKDFVSKLLVLDPRSRLNVDEALRHPWLSDEFLKNAPITSECLREFKYRHKWLERRVFVQQTPSEQLMSTVQAPSVNLVGSNLPQRPEGLARIEPYNIYDYLQIKDRISPRDNIYESIPKRRLQPQEKGEAPSRKLSQEKPQVFSAEFFDEAMLPLQLVHGEHREIEEEIANRILSDISEETSITGSVASHDELESQYKLSERQMRQKKSRSKSSTPQVEGYSLDGTPIASPVGTGSAGTPLPEACSSTDLYRHPVQLDPSIPVGAPLFLEGLEHQSLVLEDALDKRSPHNFRSLPGTKSPIMLSPGREYTMGVVVGTKKGAQGISELIVSKPQFFETEKMPEEQKAIERTHEDEFQNFMNEIEEMKQKRRKEHEEMERLRPKNIYAEDIDFKRPDIDDDEFPWESHYQIGPETLLLATRGAGFNARVRDYRRELWGDGAPLVNQGYLGYRNQDITVRERRRFTDLIREDENIAKSVENLGRDMHGSHLGAIRRIRSDISKAIPAASREDGTFGAIFRDRLKDVAFVEDGSTVIFKCTVIGNPQPTIEWFFNESLIVDDYKHKIFYENGLCQLTIRKIDLTDLGEYACVASNEHDTDRTCARLIAGATPAPPGRPEVELSSDTEVFITWEAPQMSHALDCFMYRLEVRLAGDNDHFAHWHLVSDKIEDEAAIVRHLTPQGIYQFRVIAKNEFGWGAPSLTSRIIQTHPKGSPKLQIEQLQSQCRVCVVTKPPKTRLISKSKNLGEITEEDEERVETEEITSKAKTQGLTLNTSEDPEKRFQLIVPIPRGRFGKIAFAIDTSQESNADCIAKVRNIDVEGANGTIEFEAMRECQHENVAHLIAAYEWKKFLFLFMERYPEDIFERFTYRNTYNEEQISRVVIQIASALHWIHFRGYVHMDVQATNVLFASRQSWQIKLTDFASAQKLTNEIKQPSKPNVYWASPEILRTDNKKAPITGQTDIWGLGMITFCLLSGFHPFASEDDTEDEIKESTIYQKCNPNLIQIQATQESLKFVTWALKKDPMRRMRTDEALTHRWLSMDAVMIRRREAINYPSSRLRKTANLTTSRIKDNPPMNHFGSH</sequence>
<feature type="domain" description="PH" evidence="13">
    <location>
        <begin position="346"/>
        <end position="455"/>
    </location>
</feature>
<dbReference type="SMART" id="SM00409">
    <property type="entry name" value="IG"/>
    <property type="match status" value="56"/>
</dbReference>
<feature type="domain" description="Ig-like" evidence="16">
    <location>
        <begin position="605"/>
        <end position="693"/>
    </location>
</feature>
<feature type="region of interest" description="Disordered" evidence="11">
    <location>
        <begin position="7191"/>
        <end position="7211"/>
    </location>
</feature>
<evidence type="ECO:0000256" key="11">
    <source>
        <dbReference type="SAM" id="MobiDB-lite"/>
    </source>
</evidence>
<dbReference type="GO" id="GO:0004672">
    <property type="term" value="F:protein kinase activity"/>
    <property type="evidence" value="ECO:0007669"/>
    <property type="project" value="InterPro"/>
</dbReference>
<accession>A0A8R1XPP1</accession>
<feature type="domain" description="Ig-like" evidence="16">
    <location>
        <begin position="476"/>
        <end position="590"/>
    </location>
</feature>
<dbReference type="GO" id="GO:0045214">
    <property type="term" value="P:sarcomere organization"/>
    <property type="evidence" value="ECO:0007669"/>
    <property type="project" value="UniProtKB-ARBA"/>
</dbReference>
<dbReference type="SUPFAM" id="SSF50729">
    <property type="entry name" value="PH domain-like"/>
    <property type="match status" value="1"/>
</dbReference>